<name>S8A8E2_DACHA</name>
<dbReference type="OrthoDB" id="5352916at2759"/>
<dbReference type="HOGENOM" id="CLU_1938085_0_0_1"/>
<dbReference type="Proteomes" id="UP000015100">
    <property type="component" value="Unassembled WGS sequence"/>
</dbReference>
<evidence type="ECO:0000313" key="2">
    <source>
        <dbReference type="EMBL" id="EPS39275.1"/>
    </source>
</evidence>
<reference evidence="3" key="2">
    <citation type="submission" date="2013-04" db="EMBL/GenBank/DDBJ databases">
        <title>Genomic mechanisms accounting for the adaptation to parasitism in nematode-trapping fungi.</title>
        <authorList>
            <person name="Ahren D.G."/>
        </authorList>
    </citation>
    <scope>NUCLEOTIDE SEQUENCE [LARGE SCALE GENOMIC DNA]</scope>
    <source>
        <strain evidence="3">CBS 200.50</strain>
    </source>
</reference>
<evidence type="ECO:0000256" key="1">
    <source>
        <dbReference type="SAM" id="MobiDB-lite"/>
    </source>
</evidence>
<keyword evidence="3" id="KW-1185">Reference proteome</keyword>
<feature type="region of interest" description="Disordered" evidence="1">
    <location>
        <begin position="106"/>
        <end position="130"/>
    </location>
</feature>
<reference evidence="2 3" key="1">
    <citation type="journal article" date="2013" name="PLoS Genet.">
        <title>Genomic mechanisms accounting for the adaptation to parasitism in nematode-trapping fungi.</title>
        <authorList>
            <person name="Meerupati T."/>
            <person name="Andersson K.M."/>
            <person name="Friman E."/>
            <person name="Kumar D."/>
            <person name="Tunlid A."/>
            <person name="Ahren D."/>
        </authorList>
    </citation>
    <scope>NUCLEOTIDE SEQUENCE [LARGE SCALE GENOMIC DNA]</scope>
    <source>
        <strain evidence="2 3">CBS 200.50</strain>
    </source>
</reference>
<proteinExistence type="predicted"/>
<evidence type="ECO:0000313" key="3">
    <source>
        <dbReference type="Proteomes" id="UP000015100"/>
    </source>
</evidence>
<organism evidence="2 3">
    <name type="scientific">Dactylellina haptotyla (strain CBS 200.50)</name>
    <name type="common">Nematode-trapping fungus</name>
    <name type="synonym">Monacrosporium haptotylum</name>
    <dbReference type="NCBI Taxonomy" id="1284197"/>
    <lineage>
        <taxon>Eukaryota</taxon>
        <taxon>Fungi</taxon>
        <taxon>Dikarya</taxon>
        <taxon>Ascomycota</taxon>
        <taxon>Pezizomycotina</taxon>
        <taxon>Orbiliomycetes</taxon>
        <taxon>Orbiliales</taxon>
        <taxon>Orbiliaceae</taxon>
        <taxon>Dactylellina</taxon>
    </lineage>
</organism>
<sequence length="130" mass="14384">MIPATEIIIAGAAIAAFLTGMIAIEAIKSVEYLWCERKQRISDEIKYFGRPLSRKERKLIKKAHQFREQAARLVVDAGGGAQKPSYGWNENGPQVYYTSPPPPGPKSYVFAAEPDGPVHRPTETAIPQTM</sequence>
<comment type="caution">
    <text evidence="2">The sequence shown here is derived from an EMBL/GenBank/DDBJ whole genome shotgun (WGS) entry which is preliminary data.</text>
</comment>
<dbReference type="EMBL" id="AQGS01000479">
    <property type="protein sequence ID" value="EPS39275.1"/>
    <property type="molecule type" value="Genomic_DNA"/>
</dbReference>
<accession>S8A8E2</accession>
<dbReference type="AlphaFoldDB" id="S8A8E2"/>
<protein>
    <submittedName>
        <fullName evidence="2">Uncharacterized protein</fullName>
    </submittedName>
</protein>
<gene>
    <name evidence="2" type="ORF">H072_6911</name>
</gene>